<dbReference type="PANTHER" id="PTHR12905:SF28">
    <property type="entry name" value="RHAMNOGALACTURONATE LYASE C-RELATED"/>
    <property type="match status" value="1"/>
</dbReference>
<reference evidence="1 2" key="1">
    <citation type="journal article" date="2016" name="Genome Biol. Evol.">
        <title>Draft genome sequence of an aflatoxigenic Aspergillus species, A. bombycis.</title>
        <authorList>
            <person name="Moore G.G."/>
            <person name="Mack B.M."/>
            <person name="Beltz S.B."/>
            <person name="Gilbert M.K."/>
        </authorList>
    </citation>
    <scope>NUCLEOTIDE SEQUENCE [LARGE SCALE GENOMIC DNA]</scope>
    <source>
        <strain evidence="2">NRRL 26010</strain>
    </source>
</reference>
<evidence type="ECO:0000313" key="1">
    <source>
        <dbReference type="EMBL" id="OGM47570.1"/>
    </source>
</evidence>
<dbReference type="InterPro" id="IPR029052">
    <property type="entry name" value="Metallo-depent_PP-like"/>
</dbReference>
<keyword evidence="2" id="KW-1185">Reference proteome</keyword>
<dbReference type="AlphaFoldDB" id="A0A1F8A710"/>
<dbReference type="Gene3D" id="3.60.21.10">
    <property type="match status" value="2"/>
</dbReference>
<gene>
    <name evidence="1" type="ORF">ABOM_004173</name>
</gene>
<accession>A0A1F8A710</accession>
<sequence>MLLFGKQGNSLDELLNRPRPSAWQQFMKQPCIFLACKLYTWQRQIAAQPVKDPVSVVCISDTHNCQPSLPEGDILIHAGDLTQSGSLKELQANIGLVTCTATCNEDTEDKPPSWGDIIYLQDSEVPITCNNGRLLKVYGSPYSPHHGNWAFQYPRCKVQLVRNFLRPATEAKCLLVNASIVGGLRDHERRQPVKLFI</sequence>
<protein>
    <submittedName>
        <fullName evidence="1">Phosphoesterase</fullName>
    </submittedName>
</protein>
<comment type="caution">
    <text evidence="1">The sequence shown here is derived from an EMBL/GenBank/DDBJ whole genome shotgun (WGS) entry which is preliminary data.</text>
</comment>
<dbReference type="InterPro" id="IPR051693">
    <property type="entry name" value="UPF0046_metallophosphoest"/>
</dbReference>
<organism evidence="1 2">
    <name type="scientific">Aspergillus bombycis</name>
    <dbReference type="NCBI Taxonomy" id="109264"/>
    <lineage>
        <taxon>Eukaryota</taxon>
        <taxon>Fungi</taxon>
        <taxon>Dikarya</taxon>
        <taxon>Ascomycota</taxon>
        <taxon>Pezizomycotina</taxon>
        <taxon>Eurotiomycetes</taxon>
        <taxon>Eurotiomycetidae</taxon>
        <taxon>Eurotiales</taxon>
        <taxon>Aspergillaceae</taxon>
        <taxon>Aspergillus</taxon>
    </lineage>
</organism>
<dbReference type="PANTHER" id="PTHR12905">
    <property type="entry name" value="METALLOPHOSPHOESTERASE"/>
    <property type="match status" value="1"/>
</dbReference>
<name>A0A1F8A710_9EURO</name>
<evidence type="ECO:0000313" key="2">
    <source>
        <dbReference type="Proteomes" id="UP000179179"/>
    </source>
</evidence>
<dbReference type="RefSeq" id="XP_022391287.1">
    <property type="nucleotide sequence ID" value="XM_022531303.1"/>
</dbReference>
<dbReference type="GeneID" id="34447563"/>
<dbReference type="OrthoDB" id="630188at2759"/>
<dbReference type="Proteomes" id="UP000179179">
    <property type="component" value="Unassembled WGS sequence"/>
</dbReference>
<dbReference type="EMBL" id="LYCR01000022">
    <property type="protein sequence ID" value="OGM47570.1"/>
    <property type="molecule type" value="Genomic_DNA"/>
</dbReference>
<proteinExistence type="predicted"/>